<dbReference type="InterPro" id="IPR058649">
    <property type="entry name" value="CzcB_C"/>
</dbReference>
<keyword evidence="9" id="KW-1185">Reference proteome</keyword>
<dbReference type="Gene3D" id="2.40.50.100">
    <property type="match status" value="1"/>
</dbReference>
<evidence type="ECO:0000256" key="2">
    <source>
        <dbReference type="ARBA" id="ARBA00022448"/>
    </source>
</evidence>
<reference evidence="8" key="1">
    <citation type="journal article" date="2021" name="Front. Microbiol.">
        <title>Comprehensive Comparative Genomics and Phenotyping of Methylobacterium Species.</title>
        <authorList>
            <person name="Alessa O."/>
            <person name="Ogura Y."/>
            <person name="Fujitani Y."/>
            <person name="Takami H."/>
            <person name="Hayashi T."/>
            <person name="Sahin N."/>
            <person name="Tani A."/>
        </authorList>
    </citation>
    <scope>NUCLEOTIDE SEQUENCE</scope>
    <source>
        <strain evidence="8">DSM 19015</strain>
    </source>
</reference>
<keyword evidence="2" id="KW-0813">Transport</keyword>
<dbReference type="InterPro" id="IPR051909">
    <property type="entry name" value="MFP_Cation_Efflux"/>
</dbReference>
<dbReference type="InterPro" id="IPR058792">
    <property type="entry name" value="Beta-barrel_RND_2"/>
</dbReference>
<dbReference type="EMBL" id="BPQP01000092">
    <property type="protein sequence ID" value="GJD97572.1"/>
    <property type="molecule type" value="Genomic_DNA"/>
</dbReference>
<dbReference type="Pfam" id="PF25975">
    <property type="entry name" value="CzcB_C"/>
    <property type="match status" value="1"/>
</dbReference>
<evidence type="ECO:0000256" key="1">
    <source>
        <dbReference type="ARBA" id="ARBA00009477"/>
    </source>
</evidence>
<organism evidence="8 9">
    <name type="scientific">Methylobacterium iners</name>
    <dbReference type="NCBI Taxonomy" id="418707"/>
    <lineage>
        <taxon>Bacteria</taxon>
        <taxon>Pseudomonadati</taxon>
        <taxon>Pseudomonadota</taxon>
        <taxon>Alphaproteobacteria</taxon>
        <taxon>Hyphomicrobiales</taxon>
        <taxon>Methylobacteriaceae</taxon>
        <taxon>Methylobacterium</taxon>
    </lineage>
</organism>
<gene>
    <name evidence="8" type="primary">czcB</name>
    <name evidence="8" type="ORF">OCOJLMKI_4804</name>
</gene>
<feature type="domain" description="CzcB-like alpha-helical hairpin" evidence="4">
    <location>
        <begin position="166"/>
        <end position="225"/>
    </location>
</feature>
<dbReference type="SUPFAM" id="SSF111369">
    <property type="entry name" value="HlyD-like secretion proteins"/>
    <property type="match status" value="1"/>
</dbReference>
<dbReference type="Pfam" id="PF25893">
    <property type="entry name" value="HH_CzcB"/>
    <property type="match status" value="1"/>
</dbReference>
<evidence type="ECO:0000259" key="7">
    <source>
        <dbReference type="Pfam" id="PF25975"/>
    </source>
</evidence>
<comment type="caution">
    <text evidence="8">The sequence shown here is derived from an EMBL/GenBank/DDBJ whole genome shotgun (WGS) entry which is preliminary data.</text>
</comment>
<evidence type="ECO:0000313" key="9">
    <source>
        <dbReference type="Proteomes" id="UP001055125"/>
    </source>
</evidence>
<evidence type="ECO:0000256" key="3">
    <source>
        <dbReference type="SAM" id="MobiDB-lite"/>
    </source>
</evidence>
<dbReference type="Pfam" id="PF25954">
    <property type="entry name" value="Beta-barrel_RND_2"/>
    <property type="match status" value="1"/>
</dbReference>
<name>A0ABQ4S734_9HYPH</name>
<dbReference type="Gene3D" id="2.40.420.20">
    <property type="match status" value="1"/>
</dbReference>
<dbReference type="InterPro" id="IPR006143">
    <property type="entry name" value="RND_pump_MFP"/>
</dbReference>
<accession>A0ABQ4S734</accession>
<feature type="compositionally biased region" description="Basic and acidic residues" evidence="3">
    <location>
        <begin position="46"/>
        <end position="55"/>
    </location>
</feature>
<feature type="domain" description="CzcB-like C-terminal circularly permuted SH3-like" evidence="7">
    <location>
        <begin position="390"/>
        <end position="448"/>
    </location>
</feature>
<reference evidence="8" key="2">
    <citation type="submission" date="2021-08" db="EMBL/GenBank/DDBJ databases">
        <authorList>
            <person name="Tani A."/>
            <person name="Ola A."/>
            <person name="Ogura Y."/>
            <person name="Katsura K."/>
            <person name="Hayashi T."/>
        </authorList>
    </citation>
    <scope>NUCLEOTIDE SEQUENCE</scope>
    <source>
        <strain evidence="8">DSM 19015</strain>
    </source>
</reference>
<dbReference type="Proteomes" id="UP001055125">
    <property type="component" value="Unassembled WGS sequence"/>
</dbReference>
<dbReference type="RefSeq" id="WP_238246633.1">
    <property type="nucleotide sequence ID" value="NZ_BPQP01000092.1"/>
</dbReference>
<evidence type="ECO:0000259" key="4">
    <source>
        <dbReference type="Pfam" id="PF25893"/>
    </source>
</evidence>
<evidence type="ECO:0000259" key="5">
    <source>
        <dbReference type="Pfam" id="PF25954"/>
    </source>
</evidence>
<comment type="similarity">
    <text evidence="1">Belongs to the membrane fusion protein (MFP) (TC 8.A.1) family.</text>
</comment>
<dbReference type="InterPro" id="IPR058647">
    <property type="entry name" value="BSH_CzcB-like"/>
</dbReference>
<feature type="domain" description="CzcB-like barrel-sandwich hybrid" evidence="6">
    <location>
        <begin position="127"/>
        <end position="303"/>
    </location>
</feature>
<dbReference type="PANTHER" id="PTHR30097:SF4">
    <property type="entry name" value="SLR6042 PROTEIN"/>
    <property type="match status" value="1"/>
</dbReference>
<sequence>MFRFLLIPATLGAGLALGAFVPELPQTVRSWAASTGIMALAAGPAESEKPAEKSGGHAGHSHGPAKKPSGHAGHAHGPGDKEEAPEGAILMTPEQITSAKVEVAPIEKGILSRRLTVPGVVTPDADRVARVAARVVGTVAELHKRLGDPVRKDEVVAVLDSREVAEAKNEFIAAFVGKELQENLFERDHALRDKGISAEQVFLKARTTLIEARLKVDLARQKLSALGVPDKEVAALSAPPPASTKVASGHEDHLLGLDRAPKLGLQRYEIRAPISGQVVERQVDVGAPVNGEGQIKEIYTIADLSQVWVELAVPTSDLGAIRQGQPVTLTAGNGGPTTQGKIVFVSPMLNAETRSAKVIASVVNEGMVWRPGSYATVKVAVEEMPVDMRLPRGALQTIEGEQVVFVRTKIGFEKREVVLGKGDDEAVEVVFGLDPGDEVAVANSFILKAELGKSEAEHVH</sequence>
<feature type="domain" description="CusB-like beta-barrel" evidence="5">
    <location>
        <begin position="306"/>
        <end position="380"/>
    </location>
</feature>
<evidence type="ECO:0000259" key="6">
    <source>
        <dbReference type="Pfam" id="PF25973"/>
    </source>
</evidence>
<dbReference type="Pfam" id="PF25973">
    <property type="entry name" value="BSH_CzcB"/>
    <property type="match status" value="1"/>
</dbReference>
<dbReference type="NCBIfam" id="TIGR01730">
    <property type="entry name" value="RND_mfp"/>
    <property type="match status" value="1"/>
</dbReference>
<dbReference type="Gene3D" id="2.40.30.170">
    <property type="match status" value="1"/>
</dbReference>
<dbReference type="InterPro" id="IPR058648">
    <property type="entry name" value="HH_CzcB-like"/>
</dbReference>
<dbReference type="PANTHER" id="PTHR30097">
    <property type="entry name" value="CATION EFFLUX SYSTEM PROTEIN CUSB"/>
    <property type="match status" value="1"/>
</dbReference>
<proteinExistence type="inferred from homology"/>
<evidence type="ECO:0000313" key="8">
    <source>
        <dbReference type="EMBL" id="GJD97572.1"/>
    </source>
</evidence>
<feature type="compositionally biased region" description="Basic residues" evidence="3">
    <location>
        <begin position="59"/>
        <end position="69"/>
    </location>
</feature>
<feature type="region of interest" description="Disordered" evidence="3">
    <location>
        <begin position="43"/>
        <end position="85"/>
    </location>
</feature>
<protein>
    <submittedName>
        <fullName evidence="8">Cobalt-zinc-cadmium resistance protein CzcB</fullName>
    </submittedName>
</protein>